<evidence type="ECO:0000313" key="2">
    <source>
        <dbReference type="EMBL" id="MBO0452407.1"/>
    </source>
</evidence>
<evidence type="ECO:0000313" key="3">
    <source>
        <dbReference type="Proteomes" id="UP000664495"/>
    </source>
</evidence>
<organism evidence="2 3">
    <name type="scientific">Candidatus Enterococcus murrayae</name>
    <dbReference type="NCBI Taxonomy" id="2815321"/>
    <lineage>
        <taxon>Bacteria</taxon>
        <taxon>Bacillati</taxon>
        <taxon>Bacillota</taxon>
        <taxon>Bacilli</taxon>
        <taxon>Lactobacillales</taxon>
        <taxon>Enterococcaceae</taxon>
        <taxon>Enterococcus</taxon>
    </lineage>
</organism>
<keyword evidence="2" id="KW-0378">Hydrolase</keyword>
<dbReference type="SUPFAM" id="SSF53474">
    <property type="entry name" value="alpha/beta-Hydrolases"/>
    <property type="match status" value="1"/>
</dbReference>
<evidence type="ECO:0000259" key="1">
    <source>
        <dbReference type="Pfam" id="PF00561"/>
    </source>
</evidence>
<dbReference type="EMBL" id="JAFLVR010000020">
    <property type="protein sequence ID" value="MBO0452407.1"/>
    <property type="molecule type" value="Genomic_DNA"/>
</dbReference>
<gene>
    <name evidence="2" type="ORF">JZO85_09010</name>
</gene>
<dbReference type="Pfam" id="PF00561">
    <property type="entry name" value="Abhydrolase_1"/>
    <property type="match status" value="1"/>
</dbReference>
<dbReference type="InterPro" id="IPR050471">
    <property type="entry name" value="AB_hydrolase"/>
</dbReference>
<dbReference type="GO" id="GO:0016787">
    <property type="term" value="F:hydrolase activity"/>
    <property type="evidence" value="ECO:0007669"/>
    <property type="project" value="UniProtKB-KW"/>
</dbReference>
<comment type="caution">
    <text evidence="2">The sequence shown here is derived from an EMBL/GenBank/DDBJ whole genome shotgun (WGS) entry which is preliminary data.</text>
</comment>
<dbReference type="Gene3D" id="3.40.50.1820">
    <property type="entry name" value="alpha/beta hydrolase"/>
    <property type="match status" value="1"/>
</dbReference>
<name>A0ABS3HG35_9ENTE</name>
<accession>A0ABS3HG35</accession>
<feature type="domain" description="AB hydrolase-1" evidence="1">
    <location>
        <begin position="57"/>
        <end position="285"/>
    </location>
</feature>
<reference evidence="2 3" key="1">
    <citation type="submission" date="2021-03" db="EMBL/GenBank/DDBJ databases">
        <title>Enterococcal diversity collection.</title>
        <authorList>
            <person name="Gilmore M.S."/>
            <person name="Schwartzman J."/>
            <person name="Van Tyne D."/>
            <person name="Martin M."/>
            <person name="Earl A.M."/>
            <person name="Manson A.L."/>
            <person name="Straub T."/>
            <person name="Salamzade R."/>
            <person name="Saavedra J."/>
            <person name="Lebreton F."/>
            <person name="Prichula J."/>
            <person name="Schaufler K."/>
            <person name="Gaca A."/>
            <person name="Sgardioli B."/>
            <person name="Wagenaar J."/>
            <person name="Strong T."/>
        </authorList>
    </citation>
    <scope>NUCLEOTIDE SEQUENCE [LARGE SCALE GENOMIC DNA]</scope>
    <source>
        <strain evidence="2 3">MJM16</strain>
    </source>
</reference>
<dbReference type="InterPro" id="IPR000073">
    <property type="entry name" value="AB_hydrolase_1"/>
</dbReference>
<dbReference type="PRINTS" id="PR00111">
    <property type="entry name" value="ABHYDROLASE"/>
</dbReference>
<dbReference type="PANTHER" id="PTHR43433:SF5">
    <property type="entry name" value="AB HYDROLASE-1 DOMAIN-CONTAINING PROTEIN"/>
    <property type="match status" value="1"/>
</dbReference>
<keyword evidence="3" id="KW-1185">Reference proteome</keyword>
<sequence length="312" mass="34844">MSVYLLLIVLFAFICFEGYRFRSDIKAAYERLNHYEVKSINTSFGKMTYLDEGSGEAMIISHGIFGGYDQGLTSLRQVVGDRQRKISPSRFGYVGTELPQEPTPKNQAKAFVELLDQLKIEKSYVLGTSAGGAATLRMALEHPHRVKGIILLSSGAPDKKRSPDEVKAMGLQGPPPIIVNDFIMWFTMKHFGFIFNHMMGSRVVTNTLFETMLPATPRRKGVKADSEITNTDMTLNYEDYPLEQLNVPVLVCHAKDDPMANYEAIDKVIQRVTDADTAICETGGHTIEGNGDFVNQAILDFIDKTNRAEKFS</sequence>
<protein>
    <submittedName>
        <fullName evidence="2">Alpha/beta hydrolase</fullName>
    </submittedName>
</protein>
<proteinExistence type="predicted"/>
<dbReference type="InterPro" id="IPR029058">
    <property type="entry name" value="AB_hydrolase_fold"/>
</dbReference>
<dbReference type="Proteomes" id="UP000664495">
    <property type="component" value="Unassembled WGS sequence"/>
</dbReference>
<dbReference type="RefSeq" id="WP_207108178.1">
    <property type="nucleotide sequence ID" value="NZ_JAFLVR010000020.1"/>
</dbReference>
<dbReference type="PANTHER" id="PTHR43433">
    <property type="entry name" value="HYDROLASE, ALPHA/BETA FOLD FAMILY PROTEIN"/>
    <property type="match status" value="1"/>
</dbReference>